<name>M5EWX8_9HYPH</name>
<protein>
    <submittedName>
        <fullName evidence="1">Uncharacterized protein</fullName>
    </submittedName>
</protein>
<proteinExistence type="predicted"/>
<dbReference type="EMBL" id="CAUM01000144">
    <property type="protein sequence ID" value="CCV08448.1"/>
    <property type="molecule type" value="Genomic_DNA"/>
</dbReference>
<dbReference type="RefSeq" id="WP_008877322.1">
    <property type="nucleotide sequence ID" value="NZ_CAUM01000144.1"/>
</dbReference>
<evidence type="ECO:0000313" key="2">
    <source>
        <dbReference type="Proteomes" id="UP000012062"/>
    </source>
</evidence>
<dbReference type="AlphaFoldDB" id="M5EWX8"/>
<dbReference type="Proteomes" id="UP000012062">
    <property type="component" value="Unassembled WGS sequence"/>
</dbReference>
<reference evidence="1 2" key="1">
    <citation type="submission" date="2013-02" db="EMBL/GenBank/DDBJ databases">
        <authorList>
            <person name="Genoscope - CEA"/>
        </authorList>
    </citation>
    <scope>NUCLEOTIDE SEQUENCE [LARGE SCALE GENOMIC DNA]</scope>
    <source>
        <strain evidence="1 2">STM 2683</strain>
    </source>
</reference>
<accession>M5EWX8</accession>
<organism evidence="1 2">
    <name type="scientific">Mesorhizobium metallidurans STM 2683</name>
    <dbReference type="NCBI Taxonomy" id="1297569"/>
    <lineage>
        <taxon>Bacteria</taxon>
        <taxon>Pseudomonadati</taxon>
        <taxon>Pseudomonadota</taxon>
        <taxon>Alphaproteobacteria</taxon>
        <taxon>Hyphomicrobiales</taxon>
        <taxon>Phyllobacteriaceae</taxon>
        <taxon>Mesorhizobium</taxon>
    </lineage>
</organism>
<keyword evidence="2" id="KW-1185">Reference proteome</keyword>
<dbReference type="OrthoDB" id="8126713at2"/>
<dbReference type="eggNOG" id="ENOG502ZIZQ">
    <property type="taxonomic scope" value="Bacteria"/>
</dbReference>
<sequence length="347" mass="38197">MSAKPEDAKIKLPPQTAPADVLFAMRAFARTEDANCVAHKLASYIRLISSVINLERLDGVTVAYDYDAALAELDRGVEGLRTLARSNDDQLVGVAMSPAVLRDGKVKVHLVFSGAYIESIDATPEEDDAEAQSGMQQAIYLIAHECAHVQVTTEKDEAFPGTIFQKQVSSYEEQIFTQINEACWDEYAACRFSAPFGSGHLAYYEEGLRGVVGVARQKAAAARDGFWKHRDLNRIVGELGASMSEPLRMTAYTFGHIDGSNGDAEISQETRQAIEEAGYTEAIEKLVAQLRKLWDERGEWMFPSEFDVLGDVARELFYEEGLLITPNGEGANIQVWDPAMYDGPVAA</sequence>
<evidence type="ECO:0000313" key="1">
    <source>
        <dbReference type="EMBL" id="CCV08448.1"/>
    </source>
</evidence>
<gene>
    <name evidence="1" type="ORF">MESS2_740075</name>
</gene>
<comment type="caution">
    <text evidence="1">The sequence shown here is derived from an EMBL/GenBank/DDBJ whole genome shotgun (WGS) entry which is preliminary data.</text>
</comment>